<keyword evidence="1" id="KW-0812">Transmembrane</keyword>
<evidence type="ECO:0000256" key="1">
    <source>
        <dbReference type="SAM" id="Phobius"/>
    </source>
</evidence>
<keyword evidence="1" id="KW-1133">Transmembrane helix</keyword>
<reference evidence="2" key="1">
    <citation type="journal article" date="2011" name="PLoS Biol.">
        <title>Gene gain and loss during evolution of obligate parasitism in the white rust pathogen of Arabidopsis thaliana.</title>
        <authorList>
            <person name="Kemen E."/>
            <person name="Gardiner A."/>
            <person name="Schultz-Larsen T."/>
            <person name="Kemen A.C."/>
            <person name="Balmuth A.L."/>
            <person name="Robert-Seilaniantz A."/>
            <person name="Bailey K."/>
            <person name="Holub E."/>
            <person name="Studholme D.J."/>
            <person name="Maclean D."/>
            <person name="Jones J.D."/>
        </authorList>
    </citation>
    <scope>NUCLEOTIDE SEQUENCE</scope>
</reference>
<accession>F0W2M6</accession>
<evidence type="ECO:0000313" key="2">
    <source>
        <dbReference type="EMBL" id="CCA15312.1"/>
    </source>
</evidence>
<sequence length="149" mass="17322">MTSEQTAVHLHSVMITWVLTDIITYVRDSKLVCVDNDDDSNEIFSIMASFYTSMLLVFFALLCGQFDYSFRFVGCTHAEVFLMLLHLLSKIFAIESLLFVNYPVEGSPIRLDICFSFRRHDCANLIQLHGIFQIVPTLHHRIFVKMSWY</sequence>
<dbReference type="AlphaFoldDB" id="F0W2M6"/>
<gene>
    <name evidence="2" type="primary">AlNc14C10G1273</name>
    <name evidence="2" type="ORF">ALNC14_014550</name>
</gene>
<dbReference type="HOGENOM" id="CLU_1753059_0_0_1"/>
<proteinExistence type="predicted"/>
<feature type="transmembrane region" description="Helical" evidence="1">
    <location>
        <begin position="7"/>
        <end position="26"/>
    </location>
</feature>
<dbReference type="EMBL" id="FR824055">
    <property type="protein sequence ID" value="CCA15312.1"/>
    <property type="molecule type" value="Genomic_DNA"/>
</dbReference>
<keyword evidence="1" id="KW-0472">Membrane</keyword>
<reference evidence="2" key="2">
    <citation type="submission" date="2011-02" db="EMBL/GenBank/DDBJ databases">
        <authorList>
            <person name="MacLean D."/>
        </authorList>
    </citation>
    <scope>NUCLEOTIDE SEQUENCE</scope>
</reference>
<feature type="transmembrane region" description="Helical" evidence="1">
    <location>
        <begin position="46"/>
        <end position="68"/>
    </location>
</feature>
<protein>
    <submittedName>
        <fullName evidence="2">AlNc14C10G1273 protein</fullName>
    </submittedName>
</protein>
<name>F0W2M6_9STRA</name>
<organism evidence="2">
    <name type="scientific">Albugo laibachii Nc14</name>
    <dbReference type="NCBI Taxonomy" id="890382"/>
    <lineage>
        <taxon>Eukaryota</taxon>
        <taxon>Sar</taxon>
        <taxon>Stramenopiles</taxon>
        <taxon>Oomycota</taxon>
        <taxon>Peronosporomycetes</taxon>
        <taxon>Albuginales</taxon>
        <taxon>Albuginaceae</taxon>
        <taxon>Albugo</taxon>
    </lineage>
</organism>